<dbReference type="SMART" id="SM00490">
    <property type="entry name" value="HELICc"/>
    <property type="match status" value="1"/>
</dbReference>
<dbReference type="PANTHER" id="PTHR10799">
    <property type="entry name" value="SNF2/RAD54 HELICASE FAMILY"/>
    <property type="match status" value="1"/>
</dbReference>
<dbReference type="WBParaSite" id="SSLN_0000227001-mRNA-1">
    <property type="protein sequence ID" value="SSLN_0000227001-mRNA-1"/>
    <property type="gene ID" value="SSLN_0000227001"/>
</dbReference>
<feature type="region of interest" description="Disordered" evidence="2">
    <location>
        <begin position="1381"/>
        <end position="1412"/>
    </location>
</feature>
<sequence>LRQYQQQGVQWIISLYENGLNGILADEMGLGKTAQILTSFAALVAGGAKGPFLVVAPLSVLHSWAEQMDIFAPSLPRLIYYGTNEERIALREQITRIQCFTEAESTAQGHHEEKKNNIEEKSRNRTNKACSFTERKVDRYPHLQSLISEVLAKPSPRDVPFSKQRSSLLPVTPPIQHSQFPEKPIVTAGGSYRRADDSASVNVNWRAGMLSIMNFPFNQPSIVEPELTHLTEILNSVISQSSYNIKKDYQNFIAKADQTDIYFQSIHSSQPPNSPPENATLRMKRQKKRRLPVKPSEECALKTSKNVNVIQTGMPFGERGSEENASFLSAGYSQQQDTPNAVKPLQSHRLEKAYSDEVWGHLEDVINAVLSPTDDDNELEVGAPAQNVSTTFSESYVAENGETQGATIVTESGGSTLGTDLKTAYPPRYLCPDGVREDKSSEKLPFQLRCEHYLRPTPVKPEALPSDACEGGARHKDMLTCPPPTGASTTNTLSPTVELPSPSLQAKSVDSITARRSPGLKQEPLFTKCLLLALDREAHNPPLPPACVNDAKENGRKTRVFECHAGDATNNPCYFLSDCSEGKNQNKCLSSHKDPNVHFAEKQFVSVWELKGSSKAESPNLSFKVDKSFSSSPSRQLGASHQAEECAISGSSQQLKCDGQSESDLSFKVKELMSTAEQSVVTTDDSGIDLPQTLNQCRGELSSDKKALEVHREFVSVSAPQHEPFFLNRIADTSDVKNSNMPHSAESGSFPVVLTTYEVAIRDSSFLERINFKVILFNVLHTKLLSTYFQALVVDEAQRIKRASSKLFQCLKGFDADIRLVVTGTPLQNNISELWSLLHFILPEIFSLGTDFSVWFDPIGLVEQVGRDRLAAQEAEHALVTNLRKVIRPFMLRRTKSEAKVFLPPKREVVLRVNLAPIQKTLYDFVTDTLRNEGILFVPKKQPGGSITMLDKRNILPQSRRNAPGTLAKENFRVSSSDEKSKIEAEVKSQPKRRVGRPRKINPPNAPADVDSGAYSSSAVNSDVEKFLPKVADPQDNPYDFEFLPEVMRSNRLMLLRRIVNHPYLAIEPPKEFYSTPSPQRNSSQEGEDDEAVSSNRLELLLSASGKMRLLDKLLQELLADGHKGLPQELRQLLLVIPLKSTSTVLPILSPQTLIFSQFTMALDMIEELLKFRKWEWVRLDGAMRFETRQTAVHRFNTTTAAELPIFLLSTRAGGLGLNLQAAADTVIIHDSDWNPQLDLQAQDRFVIPCHRIGQEKPVLVLRLVSAGTIEEAIYARALAKRGLERLLLYKNTTLTGSTDFLELDGSISDEFDSVPMANKSTFKINQASGKGLSANESSGSKDAFDLMQLLDAPEQATEPTIDAETISDAELKRILSREFDDQQIPNASEDNTGANVLEPRKSLPSGDSPELTTHGMAELCANNSNGRAFPESEAKAKVTNLNCYSDRRRRISAKLATDPGTRSRSSRKLTCKSPIAKEYIHSAKRSRVHRSPESQISPDSSSLARGSESTRVDSISDLVQESQKMVVFSACSDAKNPPAQLLRRSSRSPVTHLLGFSGVNSFASSDDTEPAAAAVGRKSITRPASRRWLPNQPHNVTSVSQRLLRSGMTLRQASENPCSSTSIVEVVKTTKAPLRHTFPRQVLPLKSSATADLKKSGNCDLAPRCSRISQLSTGEHNTVSQVSMSTGLRHCTGLSRSFKSLEDRTILFSKFKPPALRCNQKKGPLLLPKPKLLADEVEE</sequence>
<dbReference type="Gene3D" id="3.40.50.10810">
    <property type="entry name" value="Tandem AAA-ATPase domain"/>
    <property type="match status" value="2"/>
</dbReference>
<dbReference type="InterPro" id="IPR000330">
    <property type="entry name" value="SNF2_N"/>
</dbReference>
<feature type="compositionally biased region" description="Basic residues" evidence="2">
    <location>
        <begin position="282"/>
        <end position="292"/>
    </location>
</feature>
<protein>
    <submittedName>
        <fullName evidence="5">Helicase ATP-binding domain-containing protein</fullName>
    </submittedName>
</protein>
<dbReference type="GO" id="GO:0005524">
    <property type="term" value="F:ATP binding"/>
    <property type="evidence" value="ECO:0007669"/>
    <property type="project" value="InterPro"/>
</dbReference>
<dbReference type="CDD" id="cd18793">
    <property type="entry name" value="SF2_C_SNF"/>
    <property type="match status" value="1"/>
</dbReference>
<dbReference type="Pfam" id="PF00271">
    <property type="entry name" value="Helicase_C"/>
    <property type="match status" value="1"/>
</dbReference>
<dbReference type="InterPro" id="IPR038718">
    <property type="entry name" value="SNF2-like_sf"/>
</dbReference>
<dbReference type="Gene3D" id="3.40.50.300">
    <property type="entry name" value="P-loop containing nucleotide triphosphate hydrolases"/>
    <property type="match status" value="3"/>
</dbReference>
<feature type="compositionally biased region" description="Polar residues" evidence="2">
    <location>
        <begin position="1384"/>
        <end position="1395"/>
    </location>
</feature>
<dbReference type="InterPro" id="IPR001650">
    <property type="entry name" value="Helicase_C-like"/>
</dbReference>
<feature type="compositionally biased region" description="Basic residues" evidence="2">
    <location>
        <begin position="990"/>
        <end position="1000"/>
    </location>
</feature>
<feature type="region of interest" description="Disordered" evidence="2">
    <location>
        <begin position="265"/>
        <end position="297"/>
    </location>
</feature>
<evidence type="ECO:0000256" key="2">
    <source>
        <dbReference type="SAM" id="MobiDB-lite"/>
    </source>
</evidence>
<dbReference type="PROSITE" id="PS51194">
    <property type="entry name" value="HELICASE_CTER"/>
    <property type="match status" value="1"/>
</dbReference>
<feature type="compositionally biased region" description="Basic and acidic residues" evidence="2">
    <location>
        <begin position="109"/>
        <end position="123"/>
    </location>
</feature>
<feature type="region of interest" description="Disordered" evidence="2">
    <location>
        <begin position="105"/>
        <end position="126"/>
    </location>
</feature>
<reference evidence="5" key="1">
    <citation type="submission" date="2016-06" db="UniProtKB">
        <authorList>
            <consortium name="WormBaseParasite"/>
        </authorList>
    </citation>
    <scope>IDENTIFICATION</scope>
</reference>
<feature type="compositionally biased region" description="Basic and acidic residues" evidence="2">
    <location>
        <begin position="972"/>
        <end position="989"/>
    </location>
</feature>
<dbReference type="InterPro" id="IPR027417">
    <property type="entry name" value="P-loop_NTPase"/>
</dbReference>
<feature type="compositionally biased region" description="Low complexity" evidence="2">
    <location>
        <begin position="1494"/>
        <end position="1503"/>
    </location>
</feature>
<feature type="region of interest" description="Disordered" evidence="2">
    <location>
        <begin position="972"/>
        <end position="1016"/>
    </location>
</feature>
<accession>A0A183SDA2</accession>
<dbReference type="SMART" id="SM00487">
    <property type="entry name" value="DEXDc"/>
    <property type="match status" value="1"/>
</dbReference>
<feature type="region of interest" description="Disordered" evidence="2">
    <location>
        <begin position="1070"/>
        <end position="1094"/>
    </location>
</feature>
<dbReference type="InterPro" id="IPR014001">
    <property type="entry name" value="Helicase_ATP-bd"/>
</dbReference>
<keyword evidence="1" id="KW-0378">Hydrolase</keyword>
<dbReference type="GO" id="GO:0016787">
    <property type="term" value="F:hydrolase activity"/>
    <property type="evidence" value="ECO:0007669"/>
    <property type="project" value="UniProtKB-KW"/>
</dbReference>
<feature type="domain" description="Helicase C-terminal" evidence="4">
    <location>
        <begin position="1129"/>
        <end position="1302"/>
    </location>
</feature>
<feature type="compositionally biased region" description="Polar residues" evidence="2">
    <location>
        <begin position="1075"/>
        <end position="1085"/>
    </location>
</feature>
<feature type="region of interest" description="Disordered" evidence="2">
    <location>
        <begin position="1482"/>
        <end position="1510"/>
    </location>
</feature>
<dbReference type="InterPro" id="IPR049730">
    <property type="entry name" value="SNF2/RAD54-like_C"/>
</dbReference>
<dbReference type="SUPFAM" id="SSF52540">
    <property type="entry name" value="P-loop containing nucleoside triphosphate hydrolases"/>
    <property type="match status" value="3"/>
</dbReference>
<evidence type="ECO:0000256" key="1">
    <source>
        <dbReference type="ARBA" id="ARBA00022801"/>
    </source>
</evidence>
<organism evidence="5">
    <name type="scientific">Schistocephalus solidus</name>
    <name type="common">Tapeworm</name>
    <dbReference type="NCBI Taxonomy" id="70667"/>
    <lineage>
        <taxon>Eukaryota</taxon>
        <taxon>Metazoa</taxon>
        <taxon>Spiralia</taxon>
        <taxon>Lophotrochozoa</taxon>
        <taxon>Platyhelminthes</taxon>
        <taxon>Cestoda</taxon>
        <taxon>Eucestoda</taxon>
        <taxon>Diphyllobothriidea</taxon>
        <taxon>Diphyllobothriidae</taxon>
        <taxon>Schistocephalus</taxon>
    </lineage>
</organism>
<evidence type="ECO:0000259" key="4">
    <source>
        <dbReference type="PROSITE" id="PS51194"/>
    </source>
</evidence>
<dbReference type="Pfam" id="PF00176">
    <property type="entry name" value="SNF2-rel_dom"/>
    <property type="match status" value="2"/>
</dbReference>
<evidence type="ECO:0000259" key="3">
    <source>
        <dbReference type="PROSITE" id="PS51192"/>
    </source>
</evidence>
<proteinExistence type="predicted"/>
<name>A0A183SDA2_SCHSO</name>
<feature type="domain" description="Helicase ATP-binding" evidence="3">
    <location>
        <begin position="746"/>
        <end position="844"/>
    </location>
</feature>
<dbReference type="PROSITE" id="PS51192">
    <property type="entry name" value="HELICASE_ATP_BIND_1"/>
    <property type="match status" value="1"/>
</dbReference>
<evidence type="ECO:0000313" key="5">
    <source>
        <dbReference type="WBParaSite" id="SSLN_0000227001-mRNA-1"/>
    </source>
</evidence>